<protein>
    <submittedName>
        <fullName evidence="1">Uncharacterized protein</fullName>
    </submittedName>
</protein>
<evidence type="ECO:0000313" key="2">
    <source>
        <dbReference type="Proteomes" id="UP000756860"/>
    </source>
</evidence>
<dbReference type="Proteomes" id="UP000756860">
    <property type="component" value="Unassembled WGS sequence"/>
</dbReference>
<name>A0ABS5SD85_9BACT</name>
<dbReference type="EMBL" id="JAHCVK010000001">
    <property type="protein sequence ID" value="MBT0652454.1"/>
    <property type="molecule type" value="Genomic_DNA"/>
</dbReference>
<gene>
    <name evidence="1" type="ORF">KI810_05255</name>
</gene>
<keyword evidence="2" id="KW-1185">Reference proteome</keyword>
<proteinExistence type="predicted"/>
<organism evidence="1 2">
    <name type="scientific">Geomobilimonas luticola</name>
    <dbReference type="NCBI Taxonomy" id="1114878"/>
    <lineage>
        <taxon>Bacteria</taxon>
        <taxon>Pseudomonadati</taxon>
        <taxon>Thermodesulfobacteriota</taxon>
        <taxon>Desulfuromonadia</taxon>
        <taxon>Geobacterales</taxon>
        <taxon>Geobacteraceae</taxon>
        <taxon>Geomobilimonas</taxon>
    </lineage>
</organism>
<evidence type="ECO:0000313" key="1">
    <source>
        <dbReference type="EMBL" id="MBT0652454.1"/>
    </source>
</evidence>
<comment type="caution">
    <text evidence="1">The sequence shown here is derived from an EMBL/GenBank/DDBJ whole genome shotgun (WGS) entry which is preliminary data.</text>
</comment>
<sequence length="61" mass="7052">MHDLLPDGEDLRRAVKWVSGNLQENPGQPVQPLVQEAIFKFDLSPLDAEFLIRFFGKRNEE</sequence>
<reference evidence="1 2" key="1">
    <citation type="submission" date="2021-05" db="EMBL/GenBank/DDBJ databases">
        <title>The draft genome of Geobacter luticola JCM 17780.</title>
        <authorList>
            <person name="Xu Z."/>
            <person name="Masuda Y."/>
            <person name="Itoh H."/>
            <person name="Senoo K."/>
        </authorList>
    </citation>
    <scope>NUCLEOTIDE SEQUENCE [LARGE SCALE GENOMIC DNA]</scope>
    <source>
        <strain evidence="1 2">JCM 17780</strain>
    </source>
</reference>
<accession>A0ABS5SD85</accession>
<dbReference type="RefSeq" id="WP_214174396.1">
    <property type="nucleotide sequence ID" value="NZ_JAHCVK010000001.1"/>
</dbReference>